<dbReference type="RefSeq" id="WP_271191409.1">
    <property type="nucleotide sequence ID" value="NZ_CP115667.1"/>
</dbReference>
<evidence type="ECO:0000313" key="2">
    <source>
        <dbReference type="EMBL" id="WBW49878.1"/>
    </source>
</evidence>
<feature type="region of interest" description="Disordered" evidence="1">
    <location>
        <begin position="36"/>
        <end position="76"/>
    </location>
</feature>
<evidence type="ECO:0000313" key="3">
    <source>
        <dbReference type="Proteomes" id="UP001210339"/>
    </source>
</evidence>
<dbReference type="EMBL" id="CP115667">
    <property type="protein sequence ID" value="WBW49878.1"/>
    <property type="molecule type" value="Genomic_DNA"/>
</dbReference>
<accession>A0ABY7QSV8</accession>
<reference evidence="2 3" key="1">
    <citation type="submission" date="2023-01" db="EMBL/GenBank/DDBJ databases">
        <authorList>
            <person name="Lee S.H."/>
            <person name="Jung H.S."/>
            <person name="Yun J.U."/>
        </authorList>
    </citation>
    <scope>NUCLEOTIDE SEQUENCE [LARGE SCALE GENOMIC DNA]</scope>
    <source>
        <strain evidence="2 3">CBA3646</strain>
    </source>
</reference>
<feature type="compositionally biased region" description="Low complexity" evidence="1">
    <location>
        <begin position="43"/>
        <end position="61"/>
    </location>
</feature>
<name>A0ABY7QSV8_9FIRM</name>
<sequence length="103" mass="11838">MTQLHDIVRKLRYLDEADLSLVETLVSRLWEDYAETHLSDSRTPQPETTSPLSSPSPEISPNAASEDIAHTREVPHLPDAATYYESLSEEEKLELLPWHRRDL</sequence>
<evidence type="ECO:0000256" key="1">
    <source>
        <dbReference type="SAM" id="MobiDB-lite"/>
    </source>
</evidence>
<keyword evidence="3" id="KW-1185">Reference proteome</keyword>
<protein>
    <submittedName>
        <fullName evidence="2">Uncharacterized protein</fullName>
    </submittedName>
</protein>
<gene>
    <name evidence="2" type="ORF">O6R05_07710</name>
</gene>
<proteinExistence type="predicted"/>
<dbReference type="Proteomes" id="UP001210339">
    <property type="component" value="Chromosome"/>
</dbReference>
<organism evidence="2 3">
    <name type="scientific">Peptoniphilus equinus</name>
    <dbReference type="NCBI Taxonomy" id="3016343"/>
    <lineage>
        <taxon>Bacteria</taxon>
        <taxon>Bacillati</taxon>
        <taxon>Bacillota</taxon>
        <taxon>Tissierellia</taxon>
        <taxon>Tissierellales</taxon>
        <taxon>Peptoniphilaceae</taxon>
        <taxon>Peptoniphilus</taxon>
    </lineage>
</organism>
<feature type="compositionally biased region" description="Basic and acidic residues" evidence="1">
    <location>
        <begin position="67"/>
        <end position="76"/>
    </location>
</feature>